<keyword evidence="2" id="KW-1185">Reference proteome</keyword>
<evidence type="ECO:0000313" key="1">
    <source>
        <dbReference type="EMBL" id="SES66382.1"/>
    </source>
</evidence>
<dbReference type="AlphaFoldDB" id="A0A1H9YBL7"/>
<sequence>MNSAYAVGPNQSHPLFYVQLQGLAPSRYKQPHYMVKPPFHGITYTIGADQGPSAFLIANKGIGFCRLRIVDRIVAFSADLQLPGYTIHF</sequence>
<name>A0A1H9YBL7_9BACI</name>
<protein>
    <submittedName>
        <fullName evidence="1">Uncharacterized protein</fullName>
    </submittedName>
</protein>
<dbReference type="Proteomes" id="UP000199095">
    <property type="component" value="Unassembled WGS sequence"/>
</dbReference>
<evidence type="ECO:0000313" key="2">
    <source>
        <dbReference type="Proteomes" id="UP000199095"/>
    </source>
</evidence>
<reference evidence="2" key="1">
    <citation type="submission" date="2016-10" db="EMBL/GenBank/DDBJ databases">
        <authorList>
            <person name="Varghese N."/>
            <person name="Submissions S."/>
        </authorList>
    </citation>
    <scope>NUCLEOTIDE SEQUENCE [LARGE SCALE GENOMIC DNA]</scope>
    <source>
        <strain evidence="2">CGMCC 1.3566</strain>
    </source>
</reference>
<gene>
    <name evidence="1" type="ORF">SAMN05421676_101104</name>
</gene>
<proteinExistence type="predicted"/>
<accession>A0A1H9YBL7</accession>
<dbReference type="EMBL" id="FOHJ01000001">
    <property type="protein sequence ID" value="SES66382.1"/>
    <property type="molecule type" value="Genomic_DNA"/>
</dbReference>
<organism evidence="1 2">
    <name type="scientific">Salinibacillus kushneri</name>
    <dbReference type="NCBI Taxonomy" id="237682"/>
    <lineage>
        <taxon>Bacteria</taxon>
        <taxon>Bacillati</taxon>
        <taxon>Bacillota</taxon>
        <taxon>Bacilli</taxon>
        <taxon>Bacillales</taxon>
        <taxon>Bacillaceae</taxon>
        <taxon>Salinibacillus</taxon>
    </lineage>
</organism>